<protein>
    <submittedName>
        <fullName evidence="2">Putative secreted protein</fullName>
    </submittedName>
</protein>
<proteinExistence type="predicted"/>
<evidence type="ECO:0000256" key="1">
    <source>
        <dbReference type="SAM" id="SignalP"/>
    </source>
</evidence>
<reference evidence="2" key="1">
    <citation type="journal article" date="2018" name="PLoS Negl. Trop. Dis.">
        <title>An insight into the salivary gland and fat body transcriptome of Panstrongylus lignarius (Hemiptera: Heteroptera), the main vector of Chagas disease in Peru.</title>
        <authorList>
            <person name="Nevoa J.C."/>
            <person name="Mendes M.T."/>
            <person name="da Silva M.V."/>
            <person name="Soares S.C."/>
            <person name="Oliveira C.J.F."/>
            <person name="Ribeiro J.M.C."/>
        </authorList>
    </citation>
    <scope>NUCLEOTIDE SEQUENCE</scope>
</reference>
<accession>A0A224Y2T4</accession>
<sequence>MLERKAKVCYQVVKGWGTNFLLLLLHIMAEVSEGEGVMVTWDCHIREGSSRKATLWQIRMRNECGHYRFMKVPSQRQVKFIVIS</sequence>
<name>A0A224Y2T4_9HEMI</name>
<feature type="signal peptide" evidence="1">
    <location>
        <begin position="1"/>
        <end position="34"/>
    </location>
</feature>
<keyword evidence="1" id="KW-0732">Signal</keyword>
<organism evidence="2">
    <name type="scientific">Panstrongylus lignarius</name>
    <dbReference type="NCBI Taxonomy" id="156445"/>
    <lineage>
        <taxon>Eukaryota</taxon>
        <taxon>Metazoa</taxon>
        <taxon>Ecdysozoa</taxon>
        <taxon>Arthropoda</taxon>
        <taxon>Hexapoda</taxon>
        <taxon>Insecta</taxon>
        <taxon>Pterygota</taxon>
        <taxon>Neoptera</taxon>
        <taxon>Paraneoptera</taxon>
        <taxon>Hemiptera</taxon>
        <taxon>Heteroptera</taxon>
        <taxon>Panheteroptera</taxon>
        <taxon>Cimicomorpha</taxon>
        <taxon>Reduviidae</taxon>
        <taxon>Triatominae</taxon>
        <taxon>Panstrongylus</taxon>
    </lineage>
</organism>
<evidence type="ECO:0000313" key="2">
    <source>
        <dbReference type="EMBL" id="JAW15410.1"/>
    </source>
</evidence>
<dbReference type="AlphaFoldDB" id="A0A224Y2T4"/>
<dbReference type="EMBL" id="GFTR01001016">
    <property type="protein sequence ID" value="JAW15410.1"/>
    <property type="molecule type" value="Transcribed_RNA"/>
</dbReference>
<feature type="chain" id="PRO_5012420402" evidence="1">
    <location>
        <begin position="35"/>
        <end position="84"/>
    </location>
</feature>